<feature type="transmembrane region" description="Helical" evidence="1">
    <location>
        <begin position="35"/>
        <end position="56"/>
    </location>
</feature>
<reference evidence="3" key="1">
    <citation type="submission" date="2016-10" db="EMBL/GenBank/DDBJ databases">
        <authorList>
            <person name="Varghese N."/>
            <person name="Submissions S."/>
        </authorList>
    </citation>
    <scope>NUCLEOTIDE SEQUENCE [LARGE SCALE GENOMIC DNA]</scope>
    <source>
        <strain evidence="3">CGMCC 1.10218</strain>
    </source>
</reference>
<dbReference type="RefSeq" id="WP_092263443.1">
    <property type="nucleotide sequence ID" value="NZ_FNZA01000002.1"/>
</dbReference>
<dbReference type="AlphaFoldDB" id="A0A1H6UEL0"/>
<keyword evidence="1" id="KW-1133">Transmembrane helix</keyword>
<evidence type="ECO:0000313" key="2">
    <source>
        <dbReference type="EMBL" id="SEI90838.1"/>
    </source>
</evidence>
<dbReference type="EMBL" id="FNZA01000002">
    <property type="protein sequence ID" value="SEI90838.1"/>
    <property type="molecule type" value="Genomic_DNA"/>
</dbReference>
<accession>A0A1H6UEL0</accession>
<name>A0A1H6UEL0_9DEIO</name>
<proteinExistence type="predicted"/>
<keyword evidence="1" id="KW-0472">Membrane</keyword>
<evidence type="ECO:0000313" key="3">
    <source>
        <dbReference type="Proteomes" id="UP000199223"/>
    </source>
</evidence>
<dbReference type="Proteomes" id="UP000199223">
    <property type="component" value="Unassembled WGS sequence"/>
</dbReference>
<organism evidence="2 3">
    <name type="scientific">Deinococcus reticulitermitis</name>
    <dbReference type="NCBI Taxonomy" id="856736"/>
    <lineage>
        <taxon>Bacteria</taxon>
        <taxon>Thermotogati</taxon>
        <taxon>Deinococcota</taxon>
        <taxon>Deinococci</taxon>
        <taxon>Deinococcales</taxon>
        <taxon>Deinococcaceae</taxon>
        <taxon>Deinococcus</taxon>
    </lineage>
</organism>
<protein>
    <submittedName>
        <fullName evidence="2">Uncharacterized protein</fullName>
    </submittedName>
</protein>
<keyword evidence="1" id="KW-0812">Transmembrane</keyword>
<evidence type="ECO:0000256" key="1">
    <source>
        <dbReference type="SAM" id="Phobius"/>
    </source>
</evidence>
<sequence length="59" mass="6830">MRGISLTWLLGLPVLTLLAWTGWRREWSPQPLWQLLLPVLTVLTLAYLMRVLYIVATVP</sequence>
<dbReference type="STRING" id="856736.SAMN04488058_102191"/>
<gene>
    <name evidence="2" type="ORF">SAMN04488058_102191</name>
</gene>
<keyword evidence="3" id="KW-1185">Reference proteome</keyword>